<comment type="caution">
    <text evidence="1">The sequence shown here is derived from an EMBL/GenBank/DDBJ whole genome shotgun (WGS) entry which is preliminary data.</text>
</comment>
<proteinExistence type="predicted"/>
<reference evidence="2" key="1">
    <citation type="submission" date="2015-10" db="EMBL/GenBank/DDBJ databases">
        <authorList>
            <person name="Ju K.-S."/>
            <person name="Doroghazi J.R."/>
            <person name="Metcalf W.W."/>
        </authorList>
    </citation>
    <scope>NUCLEOTIDE SEQUENCE [LARGE SCALE GENOMIC DNA]</scope>
    <source>
        <strain evidence="2">NRRL F-8817</strain>
    </source>
</reference>
<accession>A0A0X3VST1</accession>
<protein>
    <submittedName>
        <fullName evidence="1">Uncharacterized protein</fullName>
    </submittedName>
</protein>
<dbReference type="Proteomes" id="UP000053413">
    <property type="component" value="Unassembled WGS sequence"/>
</dbReference>
<name>A0A0X3VST1_STRVO</name>
<sequence>MVSGLCIASKFIADRTEVDQCGCFTEHVADLFCNFQGVSETGDRLIVSASILVCLAKVAISPVLGEFVAKVLSSGEAELVDGDPLCGMVNLR</sequence>
<evidence type="ECO:0000313" key="1">
    <source>
        <dbReference type="EMBL" id="KUL47760.1"/>
    </source>
</evidence>
<dbReference type="EMBL" id="LLZJ01000381">
    <property type="protein sequence ID" value="KUL47760.1"/>
    <property type="molecule type" value="Genomic_DNA"/>
</dbReference>
<gene>
    <name evidence="1" type="ORF">ADL28_31140</name>
</gene>
<evidence type="ECO:0000313" key="2">
    <source>
        <dbReference type="Proteomes" id="UP000053413"/>
    </source>
</evidence>
<dbReference type="AlphaFoldDB" id="A0A0X3VST1"/>
<organism evidence="1 2">
    <name type="scientific">Streptomyces violaceusniger</name>
    <dbReference type="NCBI Taxonomy" id="68280"/>
    <lineage>
        <taxon>Bacteria</taxon>
        <taxon>Bacillati</taxon>
        <taxon>Actinomycetota</taxon>
        <taxon>Actinomycetes</taxon>
        <taxon>Kitasatosporales</taxon>
        <taxon>Streptomycetaceae</taxon>
        <taxon>Streptomyces</taxon>
        <taxon>Streptomyces violaceusniger group</taxon>
    </lineage>
</organism>